<comment type="caution">
    <text evidence="2">The sequence shown here is derived from an EMBL/GenBank/DDBJ whole genome shotgun (WGS) entry which is preliminary data.</text>
</comment>
<gene>
    <name evidence="2" type="ORF">PXEA_LOCUS10571</name>
</gene>
<feature type="region of interest" description="Disordered" evidence="1">
    <location>
        <begin position="78"/>
        <end position="103"/>
    </location>
</feature>
<keyword evidence="3" id="KW-1185">Reference proteome</keyword>
<dbReference type="EMBL" id="CAAALY010031214">
    <property type="protein sequence ID" value="VEL17131.1"/>
    <property type="molecule type" value="Genomic_DNA"/>
</dbReference>
<dbReference type="Proteomes" id="UP000784294">
    <property type="component" value="Unassembled WGS sequence"/>
</dbReference>
<feature type="non-terminal residue" evidence="2">
    <location>
        <position position="121"/>
    </location>
</feature>
<feature type="compositionally biased region" description="Polar residues" evidence="1">
    <location>
        <begin position="83"/>
        <end position="92"/>
    </location>
</feature>
<evidence type="ECO:0000313" key="2">
    <source>
        <dbReference type="EMBL" id="VEL17131.1"/>
    </source>
</evidence>
<proteinExistence type="predicted"/>
<organism evidence="2 3">
    <name type="scientific">Protopolystoma xenopodis</name>
    <dbReference type="NCBI Taxonomy" id="117903"/>
    <lineage>
        <taxon>Eukaryota</taxon>
        <taxon>Metazoa</taxon>
        <taxon>Spiralia</taxon>
        <taxon>Lophotrochozoa</taxon>
        <taxon>Platyhelminthes</taxon>
        <taxon>Monogenea</taxon>
        <taxon>Polyopisthocotylea</taxon>
        <taxon>Polystomatidea</taxon>
        <taxon>Polystomatidae</taxon>
        <taxon>Protopolystoma</taxon>
    </lineage>
</organism>
<sequence length="121" mass="13019">MAITPLQNLLEHCARLVFTTLPGSVSAGEGVLWLRNGSNFVQPCTGYLTGLKPRPPISWIQQVERAIRLTHTCLVGVGADSPSARTSQPRSTSGRDGRHDRASRAIEAGLESCPNSFLTCC</sequence>
<dbReference type="AlphaFoldDB" id="A0A3S5B9W3"/>
<feature type="compositionally biased region" description="Basic and acidic residues" evidence="1">
    <location>
        <begin position="93"/>
        <end position="103"/>
    </location>
</feature>
<reference evidence="2" key="1">
    <citation type="submission" date="2018-11" db="EMBL/GenBank/DDBJ databases">
        <authorList>
            <consortium name="Pathogen Informatics"/>
        </authorList>
    </citation>
    <scope>NUCLEOTIDE SEQUENCE</scope>
</reference>
<accession>A0A3S5B9W3</accession>
<evidence type="ECO:0000313" key="3">
    <source>
        <dbReference type="Proteomes" id="UP000784294"/>
    </source>
</evidence>
<evidence type="ECO:0000256" key="1">
    <source>
        <dbReference type="SAM" id="MobiDB-lite"/>
    </source>
</evidence>
<name>A0A3S5B9W3_9PLAT</name>
<protein>
    <submittedName>
        <fullName evidence="2">Uncharacterized protein</fullName>
    </submittedName>
</protein>